<dbReference type="InterPro" id="IPR013992">
    <property type="entry name" value="Adenylate_cyclase-assoc_CAP_N"/>
</dbReference>
<reference evidence="2 3" key="1">
    <citation type="submission" date="2014-06" db="EMBL/GenBank/DDBJ databases">
        <title>Evolutionary Origins and Diversification of the Mycorrhizal Mutualists.</title>
        <authorList>
            <consortium name="DOE Joint Genome Institute"/>
            <consortium name="Mycorrhizal Genomics Consortium"/>
            <person name="Kohler A."/>
            <person name="Kuo A."/>
            <person name="Nagy L.G."/>
            <person name="Floudas D."/>
            <person name="Copeland A."/>
            <person name="Barry K.W."/>
            <person name="Cichocki N."/>
            <person name="Veneault-Fourrey C."/>
            <person name="LaButti K."/>
            <person name="Lindquist E.A."/>
            <person name="Lipzen A."/>
            <person name="Lundell T."/>
            <person name="Morin E."/>
            <person name="Murat C."/>
            <person name="Riley R."/>
            <person name="Ohm R."/>
            <person name="Sun H."/>
            <person name="Tunlid A."/>
            <person name="Henrissat B."/>
            <person name="Grigoriev I.V."/>
            <person name="Hibbett D.S."/>
            <person name="Martin F."/>
        </authorList>
    </citation>
    <scope>NUCLEOTIDE SEQUENCE [LARGE SCALE GENOMIC DNA]</scope>
    <source>
        <strain evidence="2 3">SS14</strain>
    </source>
</reference>
<dbReference type="InterPro" id="IPR018106">
    <property type="entry name" value="CAP_CS_N"/>
</dbReference>
<dbReference type="Pfam" id="PF01213">
    <property type="entry name" value="CAP_N-CM"/>
    <property type="match status" value="1"/>
</dbReference>
<accession>A0A0C9U434</accession>
<evidence type="ECO:0000313" key="3">
    <source>
        <dbReference type="Proteomes" id="UP000054279"/>
    </source>
</evidence>
<feature type="non-terminal residue" evidence="2">
    <location>
        <position position="1"/>
    </location>
</feature>
<evidence type="ECO:0008006" key="4">
    <source>
        <dbReference type="Google" id="ProtNLM"/>
    </source>
</evidence>
<dbReference type="Proteomes" id="UP000054279">
    <property type="component" value="Unassembled WGS sequence"/>
</dbReference>
<dbReference type="PROSITE" id="PS01088">
    <property type="entry name" value="CAP_1"/>
    <property type="match status" value="1"/>
</dbReference>
<dbReference type="GO" id="GO:0003779">
    <property type="term" value="F:actin binding"/>
    <property type="evidence" value="ECO:0007669"/>
    <property type="project" value="InterPro"/>
</dbReference>
<protein>
    <recommendedName>
        <fullName evidence="4">Adenylate cyclase-associated CAP N-terminal domain-containing protein</fullName>
    </recommendedName>
</protein>
<dbReference type="HOGENOM" id="CLU_2229670_0_0_1"/>
<proteinExistence type="predicted"/>
<dbReference type="AlphaFoldDB" id="A0A0C9U434"/>
<dbReference type="GO" id="GO:0007010">
    <property type="term" value="P:cytoskeleton organization"/>
    <property type="evidence" value="ECO:0007669"/>
    <property type="project" value="InterPro"/>
</dbReference>
<feature type="region of interest" description="Disordered" evidence="1">
    <location>
        <begin position="28"/>
        <end position="61"/>
    </location>
</feature>
<organism evidence="2 3">
    <name type="scientific">Sphaerobolus stellatus (strain SS14)</name>
    <dbReference type="NCBI Taxonomy" id="990650"/>
    <lineage>
        <taxon>Eukaryota</taxon>
        <taxon>Fungi</taxon>
        <taxon>Dikarya</taxon>
        <taxon>Basidiomycota</taxon>
        <taxon>Agaricomycotina</taxon>
        <taxon>Agaricomycetes</taxon>
        <taxon>Phallomycetidae</taxon>
        <taxon>Geastrales</taxon>
        <taxon>Sphaerobolaceae</taxon>
        <taxon>Sphaerobolus</taxon>
    </lineage>
</organism>
<dbReference type="OrthoDB" id="77251at2759"/>
<gene>
    <name evidence="2" type="ORF">M422DRAFT_259804</name>
</gene>
<keyword evidence="3" id="KW-1185">Reference proteome</keyword>
<evidence type="ECO:0000313" key="2">
    <source>
        <dbReference type="EMBL" id="KIJ37703.1"/>
    </source>
</evidence>
<name>A0A0C9U434_SPHS4</name>
<feature type="compositionally biased region" description="Low complexity" evidence="1">
    <location>
        <begin position="31"/>
        <end position="49"/>
    </location>
</feature>
<evidence type="ECO:0000256" key="1">
    <source>
        <dbReference type="SAM" id="MobiDB-lite"/>
    </source>
</evidence>
<sequence length="106" mass="11165">MSQVPQAGLNSLATIIKRLEAATSRLEDLAAHSAAPSSQQQHSVSSPAADAPPPAPSTPVTVKAFEDNVMKGTLEPFVQFNKSLTAESDGTVLIEQVAIIQQLFSH</sequence>
<dbReference type="EMBL" id="KN837167">
    <property type="protein sequence ID" value="KIJ37703.1"/>
    <property type="molecule type" value="Genomic_DNA"/>
</dbReference>